<evidence type="ECO:0000313" key="1">
    <source>
        <dbReference type="EMBL" id="MCI30788.1"/>
    </source>
</evidence>
<evidence type="ECO:0000313" key="2">
    <source>
        <dbReference type="Proteomes" id="UP000265520"/>
    </source>
</evidence>
<keyword evidence="1" id="KW-0808">Transferase</keyword>
<accession>A0A392R2I0</accession>
<reference evidence="1 2" key="1">
    <citation type="journal article" date="2018" name="Front. Plant Sci.">
        <title>Red Clover (Trifolium pratense) and Zigzag Clover (T. medium) - A Picture of Genomic Similarities and Differences.</title>
        <authorList>
            <person name="Dluhosova J."/>
            <person name="Istvanek J."/>
            <person name="Nedelnik J."/>
            <person name="Repkova J."/>
        </authorList>
    </citation>
    <scope>NUCLEOTIDE SEQUENCE [LARGE SCALE GENOMIC DNA]</scope>
    <source>
        <strain evidence="2">cv. 10/8</strain>
        <tissue evidence="1">Leaf</tissue>
    </source>
</reference>
<name>A0A392R2I0_9FABA</name>
<dbReference type="Proteomes" id="UP000265520">
    <property type="component" value="Unassembled WGS sequence"/>
</dbReference>
<keyword evidence="1" id="KW-0548">Nucleotidyltransferase</keyword>
<dbReference type="AlphaFoldDB" id="A0A392R2I0"/>
<protein>
    <submittedName>
        <fullName evidence="1">LINE-1 reverse transcriptase like</fullName>
    </submittedName>
</protein>
<organism evidence="1 2">
    <name type="scientific">Trifolium medium</name>
    <dbReference type="NCBI Taxonomy" id="97028"/>
    <lineage>
        <taxon>Eukaryota</taxon>
        <taxon>Viridiplantae</taxon>
        <taxon>Streptophyta</taxon>
        <taxon>Embryophyta</taxon>
        <taxon>Tracheophyta</taxon>
        <taxon>Spermatophyta</taxon>
        <taxon>Magnoliopsida</taxon>
        <taxon>eudicotyledons</taxon>
        <taxon>Gunneridae</taxon>
        <taxon>Pentapetalae</taxon>
        <taxon>rosids</taxon>
        <taxon>fabids</taxon>
        <taxon>Fabales</taxon>
        <taxon>Fabaceae</taxon>
        <taxon>Papilionoideae</taxon>
        <taxon>50 kb inversion clade</taxon>
        <taxon>NPAAA clade</taxon>
        <taxon>Hologalegina</taxon>
        <taxon>IRL clade</taxon>
        <taxon>Trifolieae</taxon>
        <taxon>Trifolium</taxon>
    </lineage>
</organism>
<dbReference type="EMBL" id="LXQA010182198">
    <property type="protein sequence ID" value="MCI30788.1"/>
    <property type="molecule type" value="Genomic_DNA"/>
</dbReference>
<feature type="non-terminal residue" evidence="1">
    <location>
        <position position="86"/>
    </location>
</feature>
<dbReference type="GO" id="GO:0003964">
    <property type="term" value="F:RNA-directed DNA polymerase activity"/>
    <property type="evidence" value="ECO:0007669"/>
    <property type="project" value="UniProtKB-KW"/>
</dbReference>
<sequence>MVKRAVEIGKFRGYMIKEGTQFPILQFADDTMLIGDGSWENLRTIKAILRGFELVSGLKINFVKSKLIGIHVEETMLEAGASFLTC</sequence>
<proteinExistence type="predicted"/>
<keyword evidence="1" id="KW-0695">RNA-directed DNA polymerase</keyword>
<keyword evidence="2" id="KW-1185">Reference proteome</keyword>
<comment type="caution">
    <text evidence="1">The sequence shown here is derived from an EMBL/GenBank/DDBJ whole genome shotgun (WGS) entry which is preliminary data.</text>
</comment>